<geneLocation type="plasmid" evidence="6 7">
    <name>unnamed</name>
</geneLocation>
<dbReference type="GO" id="GO:0009307">
    <property type="term" value="P:DNA restriction-modification system"/>
    <property type="evidence" value="ECO:0007669"/>
    <property type="project" value="UniProtKB-KW"/>
</dbReference>
<evidence type="ECO:0000313" key="6">
    <source>
        <dbReference type="EMBL" id="QIA91176.1"/>
    </source>
</evidence>
<proteinExistence type="inferred from homology"/>
<dbReference type="InterPro" id="IPR002052">
    <property type="entry name" value="DNA_methylase_N6_adenine_CS"/>
</dbReference>
<keyword evidence="4" id="KW-0680">Restriction system</keyword>
<evidence type="ECO:0000256" key="1">
    <source>
        <dbReference type="ARBA" id="ARBA00006594"/>
    </source>
</evidence>
<dbReference type="GO" id="GO:0009007">
    <property type="term" value="F:site-specific DNA-methyltransferase (adenine-specific) activity"/>
    <property type="evidence" value="ECO:0007669"/>
    <property type="project" value="TreeGrafter"/>
</dbReference>
<dbReference type="GO" id="GO:0003677">
    <property type="term" value="F:DNA binding"/>
    <property type="evidence" value="ECO:0007669"/>
    <property type="project" value="InterPro"/>
</dbReference>
<dbReference type="InterPro" id="IPR002941">
    <property type="entry name" value="DNA_methylase_N4/N6"/>
</dbReference>
<dbReference type="REBASE" id="378333">
    <property type="entry name" value="M.LmuV10ORF13315P"/>
</dbReference>
<keyword evidence="3" id="KW-0808">Transferase</keyword>
<name>A0AAE7BRE1_9LACO</name>
<protein>
    <recommendedName>
        <fullName evidence="5">Methyltransferase</fullName>
        <ecNumber evidence="5">2.1.1.-</ecNumber>
    </recommendedName>
</protein>
<sequence>MVRFLIEKGDCLEKLKQVPDDYIDLILTDPPYNISKDNNFTSMGRSSIDFGEWDHNADLTSWIKEGARVLKPGGGMVIFNAWLKLPNIANACEDSGLIVKDLLRWEKSNPMPRNRNRRYIVDCEFALWVVKRGQWTFNRQDEKYQRPEFVYSIPSGKKRVHPTQKPVKLMEELIKIHSNENDIVLDPFMGSGSTGVATLNLNRKFIGIELDDKYYDAAKNRLVEAT</sequence>
<gene>
    <name evidence="6" type="ORF">FEE40_13315</name>
</gene>
<dbReference type="GO" id="GO:0008170">
    <property type="term" value="F:N-methyltransferase activity"/>
    <property type="evidence" value="ECO:0007669"/>
    <property type="project" value="InterPro"/>
</dbReference>
<dbReference type="Proteomes" id="UP000463931">
    <property type="component" value="Plasmid unnamed"/>
</dbReference>
<dbReference type="InterPro" id="IPR001091">
    <property type="entry name" value="RM_Methyltransferase"/>
</dbReference>
<accession>A0AAE7BRE1</accession>
<evidence type="ECO:0000313" key="7">
    <source>
        <dbReference type="Proteomes" id="UP000463931"/>
    </source>
</evidence>
<dbReference type="RefSeq" id="WP_163587673.1">
    <property type="nucleotide sequence ID" value="NZ_CP040853.1"/>
</dbReference>
<evidence type="ECO:0000256" key="4">
    <source>
        <dbReference type="ARBA" id="ARBA00022747"/>
    </source>
</evidence>
<evidence type="ECO:0000256" key="3">
    <source>
        <dbReference type="ARBA" id="ARBA00022679"/>
    </source>
</evidence>
<dbReference type="PROSITE" id="PS00092">
    <property type="entry name" value="N6_MTASE"/>
    <property type="match status" value="1"/>
</dbReference>
<dbReference type="PRINTS" id="PR00508">
    <property type="entry name" value="S21N4MTFRASE"/>
</dbReference>
<evidence type="ECO:0000256" key="2">
    <source>
        <dbReference type="ARBA" id="ARBA00022603"/>
    </source>
</evidence>
<comment type="similarity">
    <text evidence="1 5">Belongs to the N(4)/N(6)-methyltransferase family.</text>
</comment>
<reference evidence="6 7" key="1">
    <citation type="journal article" date="2019" name="Nat. Med.">
        <title>Preventing dysbiosis of the neonatal mouse intestinal microbiome protects against late-onset sepsis.</title>
        <authorList>
            <person name="Singer J.R."/>
            <person name="Blosser E.G."/>
            <person name="Zindl C.L."/>
            <person name="Silberger D.J."/>
            <person name="Conlan S."/>
            <person name="Laufer V.A."/>
            <person name="DiToro D."/>
            <person name="Deming C."/>
            <person name="Kumar R."/>
            <person name="Morrow C.D."/>
            <person name="Segre J.A."/>
            <person name="Gray M.J."/>
            <person name="Randolph D.A."/>
            <person name="Weaver C.T."/>
        </authorList>
    </citation>
    <scope>NUCLEOTIDE SEQUENCE [LARGE SCALE GENOMIC DNA]</scope>
    <source>
        <strain evidence="6 7">V10</strain>
    </source>
</reference>
<dbReference type="Pfam" id="PF01555">
    <property type="entry name" value="N6_N4_Mtase"/>
    <property type="match status" value="1"/>
</dbReference>
<dbReference type="Gene3D" id="3.40.50.150">
    <property type="entry name" value="Vaccinia Virus protein VP39"/>
    <property type="match status" value="1"/>
</dbReference>
<dbReference type="EMBL" id="CP040853">
    <property type="protein sequence ID" value="QIA91176.1"/>
    <property type="molecule type" value="Genomic_DNA"/>
</dbReference>
<keyword evidence="6" id="KW-0614">Plasmid</keyword>
<organism evidence="6 7">
    <name type="scientific">Ligilactobacillus murinus</name>
    <dbReference type="NCBI Taxonomy" id="1622"/>
    <lineage>
        <taxon>Bacteria</taxon>
        <taxon>Bacillati</taxon>
        <taxon>Bacillota</taxon>
        <taxon>Bacilli</taxon>
        <taxon>Lactobacillales</taxon>
        <taxon>Lactobacillaceae</taxon>
        <taxon>Ligilactobacillus</taxon>
    </lineage>
</organism>
<dbReference type="PANTHER" id="PTHR13370:SF3">
    <property type="entry name" value="TRNA (GUANINE(10)-N2)-METHYLTRANSFERASE HOMOLOG"/>
    <property type="match status" value="1"/>
</dbReference>
<dbReference type="SUPFAM" id="SSF53335">
    <property type="entry name" value="S-adenosyl-L-methionine-dependent methyltransferases"/>
    <property type="match status" value="1"/>
</dbReference>
<dbReference type="AlphaFoldDB" id="A0AAE7BRE1"/>
<evidence type="ECO:0000256" key="5">
    <source>
        <dbReference type="RuleBase" id="RU362026"/>
    </source>
</evidence>
<dbReference type="GO" id="GO:0032259">
    <property type="term" value="P:methylation"/>
    <property type="evidence" value="ECO:0007669"/>
    <property type="project" value="UniProtKB-KW"/>
</dbReference>
<dbReference type="GO" id="GO:0005737">
    <property type="term" value="C:cytoplasm"/>
    <property type="evidence" value="ECO:0007669"/>
    <property type="project" value="TreeGrafter"/>
</dbReference>
<keyword evidence="2" id="KW-0489">Methyltransferase</keyword>
<dbReference type="EC" id="2.1.1.-" evidence="5"/>
<dbReference type="PANTHER" id="PTHR13370">
    <property type="entry name" value="RNA METHYLASE-RELATED"/>
    <property type="match status" value="1"/>
</dbReference>
<dbReference type="InterPro" id="IPR029063">
    <property type="entry name" value="SAM-dependent_MTases_sf"/>
</dbReference>